<feature type="compositionally biased region" description="Basic and acidic residues" evidence="1">
    <location>
        <begin position="361"/>
        <end position="374"/>
    </location>
</feature>
<evidence type="ECO:0008006" key="4">
    <source>
        <dbReference type="Google" id="ProtNLM"/>
    </source>
</evidence>
<protein>
    <recommendedName>
        <fullName evidence="4">Protein SDA1</fullName>
    </recommendedName>
</protein>
<dbReference type="RefSeq" id="XP_069207443.1">
    <property type="nucleotide sequence ID" value="XM_069355372.1"/>
</dbReference>
<dbReference type="EMBL" id="JBBXJM010000005">
    <property type="protein sequence ID" value="KAL1407499.1"/>
    <property type="molecule type" value="Genomic_DNA"/>
</dbReference>
<feature type="compositionally biased region" description="Acidic residues" evidence="1">
    <location>
        <begin position="93"/>
        <end position="118"/>
    </location>
</feature>
<feature type="region of interest" description="Disordered" evidence="1">
    <location>
        <begin position="79"/>
        <end position="163"/>
    </location>
</feature>
<accession>A0ABR3PYF6</accession>
<dbReference type="GeneID" id="95987975"/>
<feature type="region of interest" description="Disordered" evidence="1">
    <location>
        <begin position="1"/>
        <end position="62"/>
    </location>
</feature>
<feature type="region of interest" description="Disordered" evidence="1">
    <location>
        <begin position="316"/>
        <end position="395"/>
    </location>
</feature>
<gene>
    <name evidence="2" type="ORF">Q8F55_006932</name>
</gene>
<dbReference type="PANTHER" id="PTHR28096">
    <property type="entry name" value="PROTEIN FAF1"/>
    <property type="match status" value="1"/>
</dbReference>
<dbReference type="Proteomes" id="UP001565368">
    <property type="component" value="Unassembled WGS sequence"/>
</dbReference>
<feature type="compositionally biased region" description="Basic residues" evidence="1">
    <location>
        <begin position="382"/>
        <end position="395"/>
    </location>
</feature>
<proteinExistence type="predicted"/>
<dbReference type="InterPro" id="IPR053030">
    <property type="entry name" value="Ribosomal_biogenesis_FAF1-like"/>
</dbReference>
<feature type="compositionally biased region" description="Acidic residues" evidence="1">
    <location>
        <begin position="43"/>
        <end position="56"/>
    </location>
</feature>
<evidence type="ECO:0000313" key="2">
    <source>
        <dbReference type="EMBL" id="KAL1407499.1"/>
    </source>
</evidence>
<feature type="region of interest" description="Disordered" evidence="1">
    <location>
        <begin position="192"/>
        <end position="211"/>
    </location>
</feature>
<keyword evidence="3" id="KW-1185">Reference proteome</keyword>
<organism evidence="2 3">
    <name type="scientific">Vanrija albida</name>
    <dbReference type="NCBI Taxonomy" id="181172"/>
    <lineage>
        <taxon>Eukaryota</taxon>
        <taxon>Fungi</taxon>
        <taxon>Dikarya</taxon>
        <taxon>Basidiomycota</taxon>
        <taxon>Agaricomycotina</taxon>
        <taxon>Tremellomycetes</taxon>
        <taxon>Trichosporonales</taxon>
        <taxon>Trichosporonaceae</taxon>
        <taxon>Vanrija</taxon>
    </lineage>
</organism>
<evidence type="ECO:0000313" key="3">
    <source>
        <dbReference type="Proteomes" id="UP001565368"/>
    </source>
</evidence>
<sequence>MALPTVKKGKKAAAAPARPAKPAVKAANKKAASKPPSKRPADSSDDSDGSEDEEDDKAAMLAALEAHGRAMFGFGVAAPAESSAQASKRAQESSDEGSDGDDAADFDEDDDEVDEFDDGWGAGDDFVTDSEDEFAPSSKAPAAPAPAPKRVPEVVFAPTGGSSSTLISKAEKRAFLSGNSAKMMGLKAEDEGYVGRGKKRAREADDEDIEDQSNLRLDKTLHDMLLKTLLPTAAADDASRPVEKRNALSGRLLELASYSLPGEGSAQAKAGGMSQHPAAVRTGLLHAQARRAEKARAEAEAAGSWVKGAGGLGDLGKRGAGVRNAGAKPETRTWGKETGKKKGMAGSKNERSKGLSMGFGKYERGALRVSEADIARVNNPKKAAKRKGKGKMSGW</sequence>
<feature type="compositionally biased region" description="Basic and acidic residues" evidence="1">
    <location>
        <begin position="329"/>
        <end position="340"/>
    </location>
</feature>
<dbReference type="PANTHER" id="PTHR28096:SF1">
    <property type="entry name" value="PROTEIN FAF1"/>
    <property type="match status" value="1"/>
</dbReference>
<reference evidence="2 3" key="1">
    <citation type="submission" date="2023-08" db="EMBL/GenBank/DDBJ databases">
        <title>Annotated Genome Sequence of Vanrija albida AlHP1.</title>
        <authorList>
            <person name="Herzog R."/>
        </authorList>
    </citation>
    <scope>NUCLEOTIDE SEQUENCE [LARGE SCALE GENOMIC DNA]</scope>
    <source>
        <strain evidence="2 3">AlHP1</strain>
    </source>
</reference>
<name>A0ABR3PYF6_9TREE</name>
<comment type="caution">
    <text evidence="2">The sequence shown here is derived from an EMBL/GenBank/DDBJ whole genome shotgun (WGS) entry which is preliminary data.</text>
</comment>
<feature type="compositionally biased region" description="Low complexity" evidence="1">
    <location>
        <begin position="12"/>
        <end position="26"/>
    </location>
</feature>
<evidence type="ECO:0000256" key="1">
    <source>
        <dbReference type="SAM" id="MobiDB-lite"/>
    </source>
</evidence>